<protein>
    <submittedName>
        <fullName evidence="2">Uncharacterized protein</fullName>
    </submittedName>
</protein>
<comment type="caution">
    <text evidence="2">The sequence shown here is derived from an EMBL/GenBank/DDBJ whole genome shotgun (WGS) entry which is preliminary data.</text>
</comment>
<feature type="region of interest" description="Disordered" evidence="1">
    <location>
        <begin position="31"/>
        <end position="53"/>
    </location>
</feature>
<proteinExistence type="predicted"/>
<keyword evidence="3" id="KW-1185">Reference proteome</keyword>
<dbReference type="EMBL" id="JAHDYS010000001">
    <property type="protein sequence ID" value="MBT1070321.1"/>
    <property type="molecule type" value="Genomic_DNA"/>
</dbReference>
<organism evidence="2 3">
    <name type="scientific">Pelotalea chapellei</name>
    <dbReference type="NCBI Taxonomy" id="44671"/>
    <lineage>
        <taxon>Bacteria</taxon>
        <taxon>Pseudomonadati</taxon>
        <taxon>Thermodesulfobacteriota</taxon>
        <taxon>Desulfuromonadia</taxon>
        <taxon>Geobacterales</taxon>
        <taxon>Geobacteraceae</taxon>
        <taxon>Pelotalea</taxon>
    </lineage>
</organism>
<sequence length="53" mass="5866">MSEPNIIHRKLGGGIKSPLSEGFIYHFARLRRHQNPGSDRHGKGNHSFGGGKK</sequence>
<gene>
    <name evidence="2" type="ORF">KJB30_00840</name>
</gene>
<evidence type="ECO:0000313" key="3">
    <source>
        <dbReference type="Proteomes" id="UP000784128"/>
    </source>
</evidence>
<dbReference type="Proteomes" id="UP000784128">
    <property type="component" value="Unassembled WGS sequence"/>
</dbReference>
<reference evidence="2 3" key="1">
    <citation type="submission" date="2021-05" db="EMBL/GenBank/DDBJ databases">
        <title>The draft genome of Geobacter chapellei DSM 13688.</title>
        <authorList>
            <person name="Xu Z."/>
            <person name="Masuda Y."/>
            <person name="Itoh H."/>
            <person name="Senoo K."/>
        </authorList>
    </citation>
    <scope>NUCLEOTIDE SEQUENCE [LARGE SCALE GENOMIC DNA]</scope>
    <source>
        <strain evidence="2 3">DSM 13688</strain>
    </source>
</reference>
<name>A0ABS5U3S6_9BACT</name>
<accession>A0ABS5U3S6</accession>
<dbReference type="RefSeq" id="WP_214296030.1">
    <property type="nucleotide sequence ID" value="NZ_JAHDYS010000001.1"/>
</dbReference>
<evidence type="ECO:0000256" key="1">
    <source>
        <dbReference type="SAM" id="MobiDB-lite"/>
    </source>
</evidence>
<evidence type="ECO:0000313" key="2">
    <source>
        <dbReference type="EMBL" id="MBT1070321.1"/>
    </source>
</evidence>